<dbReference type="AlphaFoldDB" id="A0A1G9WXF5"/>
<dbReference type="SUPFAM" id="SSF50998">
    <property type="entry name" value="Quinoprotein alcohol dehydrogenase-like"/>
    <property type="match status" value="1"/>
</dbReference>
<dbReference type="OrthoDB" id="145878at2157"/>
<dbReference type="InterPro" id="IPR002372">
    <property type="entry name" value="PQQ_rpt_dom"/>
</dbReference>
<dbReference type="Proteomes" id="UP000199370">
    <property type="component" value="Unassembled WGS sequence"/>
</dbReference>
<dbReference type="RefSeq" id="WP_175526427.1">
    <property type="nucleotide sequence ID" value="NZ_FNIA01000009.1"/>
</dbReference>
<dbReference type="InterPro" id="IPR011047">
    <property type="entry name" value="Quinoprotein_ADH-like_sf"/>
</dbReference>
<evidence type="ECO:0000313" key="3">
    <source>
        <dbReference type="Proteomes" id="UP000199370"/>
    </source>
</evidence>
<feature type="domain" description="Pyrrolo-quinoline quinone repeat" evidence="1">
    <location>
        <begin position="224"/>
        <end position="363"/>
    </location>
</feature>
<keyword evidence="3" id="KW-1185">Reference proteome</keyword>
<dbReference type="Pfam" id="PF13360">
    <property type="entry name" value="PQQ_2"/>
    <property type="match status" value="1"/>
</dbReference>
<reference evidence="2 3" key="1">
    <citation type="submission" date="2016-10" db="EMBL/GenBank/DDBJ databases">
        <authorList>
            <person name="de Groot N.N."/>
        </authorList>
    </citation>
    <scope>NUCLEOTIDE SEQUENCE [LARGE SCALE GENOMIC DNA]</scope>
    <source>
        <strain evidence="3">EB21,IBRC-M 10013,KCTC 4048</strain>
    </source>
</reference>
<proteinExistence type="predicted"/>
<evidence type="ECO:0000259" key="1">
    <source>
        <dbReference type="Pfam" id="PF13360"/>
    </source>
</evidence>
<gene>
    <name evidence="2" type="ORF">SAMN05192554_10935</name>
</gene>
<dbReference type="Gene3D" id="2.130.10.10">
    <property type="entry name" value="YVTN repeat-like/Quinoprotein amine dehydrogenase"/>
    <property type="match status" value="1"/>
</dbReference>
<accession>A0A1G9WXF5</accession>
<dbReference type="SMART" id="SM00564">
    <property type="entry name" value="PQQ"/>
    <property type="match status" value="4"/>
</dbReference>
<dbReference type="STRING" id="996166.SAMN05192554_10935"/>
<dbReference type="InterPro" id="IPR018391">
    <property type="entry name" value="PQQ_b-propeller_rpt"/>
</dbReference>
<dbReference type="PANTHER" id="PTHR34512">
    <property type="entry name" value="CELL SURFACE PROTEIN"/>
    <property type="match status" value="1"/>
</dbReference>
<name>A0A1G9WXF5_9EURY</name>
<protein>
    <submittedName>
        <fullName evidence="2">Outer membrane protein assembly factor BamB, contains PQQ-like beta-propeller repeat</fullName>
    </submittedName>
</protein>
<dbReference type="PANTHER" id="PTHR34512:SF30">
    <property type="entry name" value="OUTER MEMBRANE PROTEIN ASSEMBLY FACTOR BAMB"/>
    <property type="match status" value="1"/>
</dbReference>
<dbReference type="EMBL" id="FNIA01000009">
    <property type="protein sequence ID" value="SDM89182.1"/>
    <property type="molecule type" value="Genomic_DNA"/>
</dbReference>
<sequence>MSPSRPSRRGLLAAGVGALAGGQLLRPSLFREPFDADPSVSTDEWLLPGRTPTRRSHVPVPGGTALTEHWTAEFDSEAGYSLVVADGTVVWPVEDGGLTAYSVADGDRRWRYRTSTEVEGGIAAAGGHLCYPTGNDFHVLGLGGDGRWRLPAYGRRSVVGLFDASYLPVGSTLFGLGERGLEARDLSSGLRHWFTEQVDGESVYPYPSAYADGTLYCSEGSLRNTRLSAFDASDGSRRWRTDEDEYLHRRSAVDGDTLLSVAGSNDSGSLRAFSTEDGSLRWKRGSAGTFYEVAVGDGIAVCASFEGDLNAFDVQSGERRWRSDGPDDLGGVVRTDDYLYVHRSTGVEVREPVTGERLSTHELDGGEARALAYADDRLFALQEHALAVLEVEDA</sequence>
<dbReference type="Gene3D" id="2.40.128.630">
    <property type="match status" value="1"/>
</dbReference>
<organism evidence="2 3">
    <name type="scientific">Haloarchaeobius iranensis</name>
    <dbReference type="NCBI Taxonomy" id="996166"/>
    <lineage>
        <taxon>Archaea</taxon>
        <taxon>Methanobacteriati</taxon>
        <taxon>Methanobacteriota</taxon>
        <taxon>Stenosarchaea group</taxon>
        <taxon>Halobacteria</taxon>
        <taxon>Halobacteriales</taxon>
        <taxon>Halorubellaceae</taxon>
        <taxon>Haloarchaeobius</taxon>
    </lineage>
</organism>
<evidence type="ECO:0000313" key="2">
    <source>
        <dbReference type="EMBL" id="SDM89182.1"/>
    </source>
</evidence>
<dbReference type="InterPro" id="IPR015943">
    <property type="entry name" value="WD40/YVTN_repeat-like_dom_sf"/>
</dbReference>